<accession>A0AAD7C629</accession>
<organism evidence="1 2">
    <name type="scientific">Roridomyces roridus</name>
    <dbReference type="NCBI Taxonomy" id="1738132"/>
    <lineage>
        <taxon>Eukaryota</taxon>
        <taxon>Fungi</taxon>
        <taxon>Dikarya</taxon>
        <taxon>Basidiomycota</taxon>
        <taxon>Agaricomycotina</taxon>
        <taxon>Agaricomycetes</taxon>
        <taxon>Agaricomycetidae</taxon>
        <taxon>Agaricales</taxon>
        <taxon>Marasmiineae</taxon>
        <taxon>Mycenaceae</taxon>
        <taxon>Roridomyces</taxon>
    </lineage>
</organism>
<dbReference type="Proteomes" id="UP001221142">
    <property type="component" value="Unassembled WGS sequence"/>
</dbReference>
<evidence type="ECO:0000313" key="1">
    <source>
        <dbReference type="EMBL" id="KAJ7639549.1"/>
    </source>
</evidence>
<name>A0AAD7C629_9AGAR</name>
<dbReference type="EMBL" id="JARKIF010000005">
    <property type="protein sequence ID" value="KAJ7639549.1"/>
    <property type="molecule type" value="Genomic_DNA"/>
</dbReference>
<dbReference type="AlphaFoldDB" id="A0AAD7C629"/>
<proteinExistence type="predicted"/>
<sequence>MVWGLVVQGGENELFLSRMLVDVLRKPVSKSPTPMAALKLKPSQPPAQLHLDTEAVENKRNELQLLFFMTVFYETSHCATKHFFGAELVRPQLGVCDGLGKEDPGHRLERSLLARDSLLEAWIPKNTIRNEEFLWRMSCVVLKTSEEAKILGLSLQILHSSFSSTPDKTQLKLILDSFLLQGIWRPEIDDLQDLPLSVNLDSHLRLRGQPEPEPGDGGDERALREMGLEPLGWACPRSFVGQASLTHESRKPLF</sequence>
<keyword evidence="2" id="KW-1185">Reference proteome</keyword>
<reference evidence="1" key="1">
    <citation type="submission" date="2023-03" db="EMBL/GenBank/DDBJ databases">
        <title>Massive genome expansion in bonnet fungi (Mycena s.s.) driven by repeated elements and novel gene families across ecological guilds.</title>
        <authorList>
            <consortium name="Lawrence Berkeley National Laboratory"/>
            <person name="Harder C.B."/>
            <person name="Miyauchi S."/>
            <person name="Viragh M."/>
            <person name="Kuo A."/>
            <person name="Thoen E."/>
            <person name="Andreopoulos B."/>
            <person name="Lu D."/>
            <person name="Skrede I."/>
            <person name="Drula E."/>
            <person name="Henrissat B."/>
            <person name="Morin E."/>
            <person name="Kohler A."/>
            <person name="Barry K."/>
            <person name="LaButti K."/>
            <person name="Morin E."/>
            <person name="Salamov A."/>
            <person name="Lipzen A."/>
            <person name="Mereny Z."/>
            <person name="Hegedus B."/>
            <person name="Baldrian P."/>
            <person name="Stursova M."/>
            <person name="Weitz H."/>
            <person name="Taylor A."/>
            <person name="Grigoriev I.V."/>
            <person name="Nagy L.G."/>
            <person name="Martin F."/>
            <person name="Kauserud H."/>
        </authorList>
    </citation>
    <scope>NUCLEOTIDE SEQUENCE</scope>
    <source>
        <strain evidence="1">9284</strain>
    </source>
</reference>
<protein>
    <submittedName>
        <fullName evidence="1">Uncharacterized protein</fullName>
    </submittedName>
</protein>
<gene>
    <name evidence="1" type="ORF">FB45DRAFT_428659</name>
</gene>
<comment type="caution">
    <text evidence="1">The sequence shown here is derived from an EMBL/GenBank/DDBJ whole genome shotgun (WGS) entry which is preliminary data.</text>
</comment>
<evidence type="ECO:0000313" key="2">
    <source>
        <dbReference type="Proteomes" id="UP001221142"/>
    </source>
</evidence>